<dbReference type="EC" id="2.4.2.31" evidence="6"/>
<dbReference type="EMBL" id="CAJNOR010017534">
    <property type="protein sequence ID" value="CAF1687454.1"/>
    <property type="molecule type" value="Genomic_DNA"/>
</dbReference>
<keyword evidence="2 6" id="KW-0328">Glycosyltransferase</keyword>
<dbReference type="Gene3D" id="3.90.176.10">
    <property type="entry name" value="Toxin ADP-ribosyltransferase, Chain A, domain 1"/>
    <property type="match status" value="1"/>
</dbReference>
<organism evidence="7 8">
    <name type="scientific">Adineta ricciae</name>
    <name type="common">Rotifer</name>
    <dbReference type="NCBI Taxonomy" id="249248"/>
    <lineage>
        <taxon>Eukaryota</taxon>
        <taxon>Metazoa</taxon>
        <taxon>Spiralia</taxon>
        <taxon>Gnathifera</taxon>
        <taxon>Rotifera</taxon>
        <taxon>Eurotatoria</taxon>
        <taxon>Bdelloidea</taxon>
        <taxon>Adinetida</taxon>
        <taxon>Adinetidae</taxon>
        <taxon>Adineta</taxon>
    </lineage>
</organism>
<dbReference type="GO" id="GO:0106274">
    <property type="term" value="F:NAD+-protein-arginine ADP-ribosyltransferase activity"/>
    <property type="evidence" value="ECO:0007669"/>
    <property type="project" value="UniProtKB-EC"/>
</dbReference>
<accession>A0A816HIW2</accession>
<reference evidence="7" key="1">
    <citation type="submission" date="2021-02" db="EMBL/GenBank/DDBJ databases">
        <authorList>
            <person name="Nowell W R."/>
        </authorList>
    </citation>
    <scope>NUCLEOTIDE SEQUENCE</scope>
</reference>
<keyword evidence="3 6" id="KW-0808">Transferase</keyword>
<feature type="non-terminal residue" evidence="7">
    <location>
        <position position="269"/>
    </location>
</feature>
<dbReference type="Pfam" id="PF01129">
    <property type="entry name" value="ART"/>
    <property type="match status" value="1"/>
</dbReference>
<dbReference type="PROSITE" id="PS51996">
    <property type="entry name" value="TR_MART"/>
    <property type="match status" value="1"/>
</dbReference>
<dbReference type="Proteomes" id="UP000663828">
    <property type="component" value="Unassembled WGS sequence"/>
</dbReference>
<dbReference type="InterPro" id="IPR000768">
    <property type="entry name" value="ART"/>
</dbReference>
<name>A0A816HIW2_ADIRI</name>
<evidence type="ECO:0000256" key="2">
    <source>
        <dbReference type="ARBA" id="ARBA00022676"/>
    </source>
</evidence>
<keyword evidence="6" id="KW-0520">NAD</keyword>
<gene>
    <name evidence="7" type="ORF">XAT740_LOCUS62407</name>
</gene>
<comment type="similarity">
    <text evidence="1 6">Belongs to the Arg-specific ADP-ribosyltransferase family.</text>
</comment>
<evidence type="ECO:0000313" key="8">
    <source>
        <dbReference type="Proteomes" id="UP000663828"/>
    </source>
</evidence>
<dbReference type="SUPFAM" id="SSF56399">
    <property type="entry name" value="ADP-ribosylation"/>
    <property type="match status" value="1"/>
</dbReference>
<protein>
    <recommendedName>
        <fullName evidence="6">NAD(P)(+)--arginine ADP-ribosyltransferase</fullName>
        <ecNumber evidence="6">2.4.2.31</ecNumber>
    </recommendedName>
    <alternativeName>
        <fullName evidence="6">Mono(ADP-ribosyl)transferase</fullName>
    </alternativeName>
</protein>
<comment type="caution">
    <text evidence="7">The sequence shown here is derived from an EMBL/GenBank/DDBJ whole genome shotgun (WGS) entry which is preliminary data.</text>
</comment>
<evidence type="ECO:0000256" key="6">
    <source>
        <dbReference type="RuleBase" id="RU361228"/>
    </source>
</evidence>
<comment type="catalytic activity">
    <reaction evidence="5 6">
        <text>L-arginyl-[protein] + NAD(+) = N(omega)-(ADP-D-ribosyl)-L-arginyl-[protein] + nicotinamide + H(+)</text>
        <dbReference type="Rhea" id="RHEA:19149"/>
        <dbReference type="Rhea" id="RHEA-COMP:10532"/>
        <dbReference type="Rhea" id="RHEA-COMP:15087"/>
        <dbReference type="ChEBI" id="CHEBI:15378"/>
        <dbReference type="ChEBI" id="CHEBI:17154"/>
        <dbReference type="ChEBI" id="CHEBI:29965"/>
        <dbReference type="ChEBI" id="CHEBI:57540"/>
        <dbReference type="ChEBI" id="CHEBI:142554"/>
        <dbReference type="EC" id="2.4.2.31"/>
    </reaction>
</comment>
<keyword evidence="8" id="KW-1185">Reference proteome</keyword>
<evidence type="ECO:0000256" key="1">
    <source>
        <dbReference type="ARBA" id="ARBA00009558"/>
    </source>
</evidence>
<evidence type="ECO:0000313" key="7">
    <source>
        <dbReference type="EMBL" id="CAF1687454.1"/>
    </source>
</evidence>
<proteinExistence type="inferred from homology"/>
<dbReference type="AlphaFoldDB" id="A0A816HIW2"/>
<sequence>MKYDSTAKSKLVDDCRAKYADSPLQTNLIDEFNLEYSNLLAIKWYTKESFLYGSLNRALRTQDVETIMKMGFFLKDLHQQIVEFHTAQSKVRENDKFIVYRGQALSPEDLTSIKESQGGLLSFNNFLSTTTDDKIAKYFARKELKNPKVVAIVFQMEINPKISSIPFAEVETETCHKGEKETLFSMHTVFRILGAEQLVDRFWQVNLSLTSDNDPDLKILSDYMKKELGEGTPLSKLGHLMIKMGEFNHAHEIYDAQLASVDEGNWRRQ</sequence>
<keyword evidence="4" id="KW-0548">Nucleotidyltransferase</keyword>
<evidence type="ECO:0000256" key="5">
    <source>
        <dbReference type="ARBA" id="ARBA00047597"/>
    </source>
</evidence>
<evidence type="ECO:0000256" key="3">
    <source>
        <dbReference type="ARBA" id="ARBA00022679"/>
    </source>
</evidence>
<dbReference type="GO" id="GO:0016779">
    <property type="term" value="F:nucleotidyltransferase activity"/>
    <property type="evidence" value="ECO:0007669"/>
    <property type="project" value="UniProtKB-KW"/>
</dbReference>
<evidence type="ECO:0000256" key="4">
    <source>
        <dbReference type="ARBA" id="ARBA00022695"/>
    </source>
</evidence>
<keyword evidence="6" id="KW-0521">NADP</keyword>